<dbReference type="InterPro" id="IPR032710">
    <property type="entry name" value="NTF2-like_dom_sf"/>
</dbReference>
<comment type="caution">
    <text evidence="1">The sequence shown here is derived from an EMBL/GenBank/DDBJ whole genome shotgun (WGS) entry which is preliminary data.</text>
</comment>
<dbReference type="SUPFAM" id="SSF54427">
    <property type="entry name" value="NTF2-like"/>
    <property type="match status" value="1"/>
</dbReference>
<dbReference type="Gene3D" id="3.10.450.50">
    <property type="match status" value="1"/>
</dbReference>
<organism evidence="1 2">
    <name type="scientific">Cercophora samala</name>
    <dbReference type="NCBI Taxonomy" id="330535"/>
    <lineage>
        <taxon>Eukaryota</taxon>
        <taxon>Fungi</taxon>
        <taxon>Dikarya</taxon>
        <taxon>Ascomycota</taxon>
        <taxon>Pezizomycotina</taxon>
        <taxon>Sordariomycetes</taxon>
        <taxon>Sordariomycetidae</taxon>
        <taxon>Sordariales</taxon>
        <taxon>Lasiosphaeriaceae</taxon>
        <taxon>Cercophora</taxon>
    </lineage>
</organism>
<name>A0AA39ZB13_9PEZI</name>
<evidence type="ECO:0000313" key="1">
    <source>
        <dbReference type="EMBL" id="KAK0667620.1"/>
    </source>
</evidence>
<reference evidence="1" key="1">
    <citation type="submission" date="2023-06" db="EMBL/GenBank/DDBJ databases">
        <title>Genome-scale phylogeny and comparative genomics of the fungal order Sordariales.</title>
        <authorList>
            <consortium name="Lawrence Berkeley National Laboratory"/>
            <person name="Hensen N."/>
            <person name="Bonometti L."/>
            <person name="Westerberg I."/>
            <person name="Brannstrom I.O."/>
            <person name="Guillou S."/>
            <person name="Cros-Aarteil S."/>
            <person name="Calhoun S."/>
            <person name="Haridas S."/>
            <person name="Kuo A."/>
            <person name="Mondo S."/>
            <person name="Pangilinan J."/>
            <person name="Riley R."/>
            <person name="Labutti K."/>
            <person name="Andreopoulos B."/>
            <person name="Lipzen A."/>
            <person name="Chen C."/>
            <person name="Yanf M."/>
            <person name="Daum C."/>
            <person name="Ng V."/>
            <person name="Clum A."/>
            <person name="Steindorff A."/>
            <person name="Ohm R."/>
            <person name="Martin F."/>
            <person name="Silar P."/>
            <person name="Natvig D."/>
            <person name="Lalanne C."/>
            <person name="Gautier V."/>
            <person name="Ament-Velasquez S.L."/>
            <person name="Kruys A."/>
            <person name="Hutchinson M.I."/>
            <person name="Powell A.J."/>
            <person name="Barry K."/>
            <person name="Miller A.N."/>
            <person name="Grigoriev I.V."/>
            <person name="Debuchy R."/>
            <person name="Gladieux P."/>
            <person name="Thoren M.H."/>
            <person name="Johannesson H."/>
        </authorList>
    </citation>
    <scope>NUCLEOTIDE SEQUENCE</scope>
    <source>
        <strain evidence="1">CBS 307.81</strain>
    </source>
</reference>
<dbReference type="AlphaFoldDB" id="A0AA39ZB13"/>
<evidence type="ECO:0008006" key="3">
    <source>
        <dbReference type="Google" id="ProtNLM"/>
    </source>
</evidence>
<accession>A0AA39ZB13</accession>
<evidence type="ECO:0000313" key="2">
    <source>
        <dbReference type="Proteomes" id="UP001174997"/>
    </source>
</evidence>
<keyword evidence="2" id="KW-1185">Reference proteome</keyword>
<dbReference type="Proteomes" id="UP001174997">
    <property type="component" value="Unassembled WGS sequence"/>
</dbReference>
<protein>
    <recommendedName>
        <fullName evidence="3">SnoaL-like domain-containing protein</fullName>
    </recommendedName>
</protein>
<proteinExistence type="predicted"/>
<sequence>MPYTVSQFLLDKTNIEEVILKVPLYYDLKSLPALLTEVYAPTLHIDYTSLLGGAPLTIPSHDWVHNYVSPLIEVYSSCQHVTCGIVLPDLPQPSENHSRPATVTVLAQVAGHLVPKPPSGDGNAPKLVHNGGLLEAEVERFDGLEREGRNPWRITRYKVVKGWDNGAGVMDAVKEKRQD</sequence>
<dbReference type="EMBL" id="JAULSY010000069">
    <property type="protein sequence ID" value="KAK0667620.1"/>
    <property type="molecule type" value="Genomic_DNA"/>
</dbReference>
<gene>
    <name evidence="1" type="ORF">QBC41DRAFT_323665</name>
</gene>